<evidence type="ECO:0000259" key="8">
    <source>
        <dbReference type="Pfam" id="PF13515"/>
    </source>
</evidence>
<feature type="transmembrane region" description="Helical" evidence="7">
    <location>
        <begin position="284"/>
        <end position="302"/>
    </location>
</feature>
<feature type="transmembrane region" description="Helical" evidence="7">
    <location>
        <begin position="216"/>
        <end position="235"/>
    </location>
</feature>
<dbReference type="Proteomes" id="UP000198312">
    <property type="component" value="Chromosome"/>
</dbReference>
<dbReference type="AlphaFoldDB" id="A0A220U5X9"/>
<gene>
    <name evidence="9" type="ORF">CFK37_15060</name>
</gene>
<evidence type="ECO:0000256" key="7">
    <source>
        <dbReference type="SAM" id="Phobius"/>
    </source>
</evidence>
<dbReference type="PANTHER" id="PTHR30509:SF9">
    <property type="entry name" value="MULTIDRUG RESISTANCE PROTEIN MDTO"/>
    <property type="match status" value="1"/>
</dbReference>
<evidence type="ECO:0000313" key="9">
    <source>
        <dbReference type="EMBL" id="ASK63382.1"/>
    </source>
</evidence>
<evidence type="ECO:0000256" key="1">
    <source>
        <dbReference type="ARBA" id="ARBA00004651"/>
    </source>
</evidence>
<keyword evidence="3 7" id="KW-0812">Transmembrane</keyword>
<feature type="transmembrane region" description="Helical" evidence="7">
    <location>
        <begin position="314"/>
        <end position="334"/>
    </location>
</feature>
<evidence type="ECO:0000313" key="10">
    <source>
        <dbReference type="Proteomes" id="UP000198312"/>
    </source>
</evidence>
<keyword evidence="4 7" id="KW-1133">Transmembrane helix</keyword>
<dbReference type="GO" id="GO:0005886">
    <property type="term" value="C:plasma membrane"/>
    <property type="evidence" value="ECO:0007669"/>
    <property type="project" value="UniProtKB-SubCell"/>
</dbReference>
<evidence type="ECO:0000256" key="6">
    <source>
        <dbReference type="ARBA" id="ARBA00043993"/>
    </source>
</evidence>
<dbReference type="EMBL" id="CP022315">
    <property type="protein sequence ID" value="ASK63382.1"/>
    <property type="molecule type" value="Genomic_DNA"/>
</dbReference>
<keyword evidence="5 7" id="KW-0472">Membrane</keyword>
<dbReference type="Pfam" id="PF13515">
    <property type="entry name" value="FUSC_2"/>
    <property type="match status" value="1"/>
</dbReference>
<evidence type="ECO:0000256" key="5">
    <source>
        <dbReference type="ARBA" id="ARBA00023136"/>
    </source>
</evidence>
<comment type="subcellular location">
    <subcellularLocation>
        <location evidence="1">Cell membrane</location>
        <topology evidence="1">Multi-pass membrane protein</topology>
    </subcellularLocation>
</comment>
<evidence type="ECO:0000256" key="3">
    <source>
        <dbReference type="ARBA" id="ARBA00022692"/>
    </source>
</evidence>
<evidence type="ECO:0000256" key="2">
    <source>
        <dbReference type="ARBA" id="ARBA00022475"/>
    </source>
</evidence>
<feature type="transmembrane region" description="Helical" evidence="7">
    <location>
        <begin position="12"/>
        <end position="27"/>
    </location>
</feature>
<protein>
    <recommendedName>
        <fullName evidence="8">Integral membrane bound transporter domain-containing protein</fullName>
    </recommendedName>
</protein>
<dbReference type="KEGG" id="vil:CFK37_15060"/>
<feature type="transmembrane region" description="Helical" evidence="7">
    <location>
        <begin position="188"/>
        <end position="210"/>
    </location>
</feature>
<proteinExistence type="inferred from homology"/>
<feature type="domain" description="Integral membrane bound transporter" evidence="8">
    <location>
        <begin position="202"/>
        <end position="328"/>
    </location>
</feature>
<keyword evidence="2" id="KW-1003">Cell membrane</keyword>
<dbReference type="PANTHER" id="PTHR30509">
    <property type="entry name" value="P-HYDROXYBENZOIC ACID EFFLUX PUMP SUBUNIT-RELATED"/>
    <property type="match status" value="1"/>
</dbReference>
<sequence length="483" mass="54476">MGTWFFCPDGGILAWIIAMVGWFFHPLKPEKNAVVKVYTQMEEFVKAIGTSHFHNAQHLVVVALSQADSILNRQSNSSDYNKLLLLQQRANNLFLTLTALSHNQHQREMETCIKQLGEIKRAILRNTKTNVVLNQENNRQHISPNIHKELVVMIDIINNKSLSLSLLTPMQEQSVWHTLLSGFNRHSLVLPNAILYGVTVCIAALISYTIGMERPYWVPVSCAAVMLGANTTFTIHRAIQRSLGTLVGTIIGGIILTFAPSGIALFFLIGILQFFVENVIVRNYVYANMFIAPLVLIIVETLNPGNSISYFVSARALDTVIGSIIGVVGVLILWRDLSHRYVPKSLGKTLYNMSELINEMNGKNRKVAKDVEQKVVTNLINLRTVYDRTLGDFYRKQTNADFYWPAIMHTQHLGYLFITCSRGKHSLGITDKEFENLSELLQLMARKVTENNSSVIVPPTEQITSEEINTDLNELQRAIMLHK</sequence>
<dbReference type="InterPro" id="IPR049453">
    <property type="entry name" value="Memb_transporter_dom"/>
</dbReference>
<keyword evidence="10" id="KW-1185">Reference proteome</keyword>
<accession>A0A220U5X9</accession>
<comment type="similarity">
    <text evidence="6">Belongs to the YccS/YhfK family.</text>
</comment>
<organism evidence="9 10">
    <name type="scientific">Virgibacillus phasianinus</name>
    <dbReference type="NCBI Taxonomy" id="2017483"/>
    <lineage>
        <taxon>Bacteria</taxon>
        <taxon>Bacillati</taxon>
        <taxon>Bacillota</taxon>
        <taxon>Bacilli</taxon>
        <taxon>Bacillales</taxon>
        <taxon>Bacillaceae</taxon>
        <taxon>Virgibacillus</taxon>
    </lineage>
</organism>
<feature type="transmembrane region" description="Helical" evidence="7">
    <location>
        <begin position="247"/>
        <end position="272"/>
    </location>
</feature>
<evidence type="ECO:0000256" key="4">
    <source>
        <dbReference type="ARBA" id="ARBA00022989"/>
    </source>
</evidence>
<reference evidence="9 10" key="1">
    <citation type="submission" date="2017-07" db="EMBL/GenBank/DDBJ databases">
        <title>Virgibacillus sp. LM2416.</title>
        <authorList>
            <person name="Tak E.J."/>
            <person name="Bae J.-W."/>
        </authorList>
    </citation>
    <scope>NUCLEOTIDE SEQUENCE [LARGE SCALE GENOMIC DNA]</scope>
    <source>
        <strain evidence="9 10">LM2416</strain>
    </source>
</reference>
<name>A0A220U5X9_9BACI</name>